<evidence type="ECO:0000313" key="3">
    <source>
        <dbReference type="Proteomes" id="UP001217089"/>
    </source>
</evidence>
<accession>A0ABQ9FTW7</accession>
<dbReference type="EMBL" id="JARBDR010000214">
    <property type="protein sequence ID" value="KAJ8319437.1"/>
    <property type="molecule type" value="Genomic_DNA"/>
</dbReference>
<gene>
    <name evidence="2" type="ORF">KUTeg_004528</name>
</gene>
<dbReference type="Gene3D" id="3.10.110.10">
    <property type="entry name" value="Ubiquitin Conjugating Enzyme"/>
    <property type="match status" value="1"/>
</dbReference>
<feature type="domain" description="UBC core" evidence="1">
    <location>
        <begin position="1"/>
        <end position="145"/>
    </location>
</feature>
<dbReference type="Pfam" id="PF00179">
    <property type="entry name" value="UQ_con"/>
    <property type="match status" value="1"/>
</dbReference>
<reference evidence="2 3" key="1">
    <citation type="submission" date="2022-12" db="EMBL/GenBank/DDBJ databases">
        <title>Chromosome-level genome of Tegillarca granosa.</title>
        <authorList>
            <person name="Kim J."/>
        </authorList>
    </citation>
    <scope>NUCLEOTIDE SEQUENCE [LARGE SCALE GENOMIC DNA]</scope>
    <source>
        <strain evidence="2">Teg-2019</strain>
        <tissue evidence="2">Adductor muscle</tissue>
    </source>
</reference>
<dbReference type="InterPro" id="IPR016135">
    <property type="entry name" value="UBQ-conjugating_enzyme/RWD"/>
</dbReference>
<comment type="caution">
    <text evidence="2">The sequence shown here is derived from an EMBL/GenBank/DDBJ whole genome shotgun (WGS) entry which is preliminary data.</text>
</comment>
<organism evidence="2 3">
    <name type="scientific">Tegillarca granosa</name>
    <name type="common">Malaysian cockle</name>
    <name type="synonym">Anadara granosa</name>
    <dbReference type="NCBI Taxonomy" id="220873"/>
    <lineage>
        <taxon>Eukaryota</taxon>
        <taxon>Metazoa</taxon>
        <taxon>Spiralia</taxon>
        <taxon>Lophotrochozoa</taxon>
        <taxon>Mollusca</taxon>
        <taxon>Bivalvia</taxon>
        <taxon>Autobranchia</taxon>
        <taxon>Pteriomorphia</taxon>
        <taxon>Arcoida</taxon>
        <taxon>Arcoidea</taxon>
        <taxon>Arcidae</taxon>
        <taxon>Tegillarca</taxon>
    </lineage>
</organism>
<dbReference type="SMART" id="SM00212">
    <property type="entry name" value="UBCc"/>
    <property type="match status" value="1"/>
</dbReference>
<dbReference type="InterPro" id="IPR000608">
    <property type="entry name" value="UBC"/>
</dbReference>
<dbReference type="Proteomes" id="UP001217089">
    <property type="component" value="Unassembled WGS sequence"/>
</dbReference>
<keyword evidence="3" id="KW-1185">Reference proteome</keyword>
<dbReference type="SUPFAM" id="SSF54495">
    <property type="entry name" value="UBC-like"/>
    <property type="match status" value="1"/>
</dbReference>
<evidence type="ECO:0000259" key="1">
    <source>
        <dbReference type="PROSITE" id="PS50127"/>
    </source>
</evidence>
<sequence length="149" mass="17125">MSQLMNLSNEIPEEYGLKAGPLEEDSTLMHWQAQLPGPEDSPYHGGSFLLRIDFSHDYPFKAPKIKFQTKIFHPNVEDDGEICTNFLHSGWKPSYSIGYVLLAIASLLLHPNAEEPADEKIASMYLNNREEFDRKAREYTQLHATMQQR</sequence>
<evidence type="ECO:0000313" key="2">
    <source>
        <dbReference type="EMBL" id="KAJ8319437.1"/>
    </source>
</evidence>
<protein>
    <recommendedName>
        <fullName evidence="1">UBC core domain-containing protein</fullName>
    </recommendedName>
</protein>
<proteinExistence type="predicted"/>
<name>A0ABQ9FTW7_TEGGR</name>
<dbReference type="PANTHER" id="PTHR24068">
    <property type="entry name" value="UBIQUITIN-CONJUGATING ENZYME E2"/>
    <property type="match status" value="1"/>
</dbReference>
<dbReference type="PROSITE" id="PS50127">
    <property type="entry name" value="UBC_2"/>
    <property type="match status" value="1"/>
</dbReference>